<dbReference type="HOGENOM" id="CLU_077467_0_1_9"/>
<protein>
    <recommendedName>
        <fullName evidence="3">DUF488 domain-containing protein</fullName>
    </recommendedName>
</protein>
<accession>A0A078M2B3</accession>
<keyword evidence="2" id="KW-1185">Reference proteome</keyword>
<dbReference type="AlphaFoldDB" id="A0A078M2B3"/>
<proteinExistence type="predicted"/>
<dbReference type="Proteomes" id="UP000044136">
    <property type="component" value="Unassembled WGS sequence"/>
</dbReference>
<dbReference type="STRING" id="1461582.BN1048_00945"/>
<evidence type="ECO:0000313" key="1">
    <source>
        <dbReference type="EMBL" id="CEA00399.1"/>
    </source>
</evidence>
<dbReference type="Pfam" id="PF04343">
    <property type="entry name" value="DUF488"/>
    <property type="match status" value="1"/>
</dbReference>
<dbReference type="RefSeq" id="WP_035808977.1">
    <property type="nucleotide sequence ID" value="NZ_CCSE01000001.1"/>
</dbReference>
<evidence type="ECO:0008006" key="3">
    <source>
        <dbReference type="Google" id="ProtNLM"/>
    </source>
</evidence>
<reference evidence="1 2" key="1">
    <citation type="submission" date="2014-07" db="EMBL/GenBank/DDBJ databases">
        <authorList>
            <person name="Urmite Genomes Urmite Genomes"/>
        </authorList>
    </citation>
    <scope>NUCLEOTIDE SEQUENCE [LARGE SCALE GENOMIC DNA]</scope>
    <source>
        <strain evidence="1 2">13MG44_air</strain>
    </source>
</reference>
<dbReference type="eggNOG" id="COG5483">
    <property type="taxonomic scope" value="Bacteria"/>
</dbReference>
<gene>
    <name evidence="1" type="ORF">BN1048_00945</name>
</gene>
<sequence>MRIYTAGHYDYSLDKFLEMLQKADVTLVTDVRAFPNSKSHPQYNQESFQKWLEDKKIKYSHNKLLGGRRKRSGTVGENLNEGWRNQSFHNYADYTLTDEFKQGINSLIEDSKENTVVILCAERHPSRCHRLLISNWLAAHNINVDHIIVNNKDEIEIVPHQLGQWGAMPIIEDDGEIVYPKKTTNNTDQ</sequence>
<dbReference type="EMBL" id="CCSE01000001">
    <property type="protein sequence ID" value="CEA00399.1"/>
    <property type="molecule type" value="Genomic_DNA"/>
</dbReference>
<evidence type="ECO:0000313" key="2">
    <source>
        <dbReference type="Proteomes" id="UP000044136"/>
    </source>
</evidence>
<dbReference type="PANTHER" id="PTHR39337">
    <property type="entry name" value="BLR5642 PROTEIN"/>
    <property type="match status" value="1"/>
</dbReference>
<organism evidence="1 2">
    <name type="scientific">Jeotgalicoccus saudimassiliensis</name>
    <dbReference type="NCBI Taxonomy" id="1461582"/>
    <lineage>
        <taxon>Bacteria</taxon>
        <taxon>Bacillati</taxon>
        <taxon>Bacillota</taxon>
        <taxon>Bacilli</taxon>
        <taxon>Bacillales</taxon>
        <taxon>Staphylococcaceae</taxon>
        <taxon>Jeotgalicoccus</taxon>
    </lineage>
</organism>
<dbReference type="InterPro" id="IPR014519">
    <property type="entry name" value="UCP024492"/>
</dbReference>
<dbReference type="InterPro" id="IPR007438">
    <property type="entry name" value="DUF488"/>
</dbReference>
<dbReference type="PANTHER" id="PTHR39337:SF1">
    <property type="entry name" value="BLR5642 PROTEIN"/>
    <property type="match status" value="1"/>
</dbReference>
<dbReference type="PIRSF" id="PIRSF024492">
    <property type="entry name" value="UCP024492"/>
    <property type="match status" value="1"/>
</dbReference>
<dbReference type="CDD" id="cd00570">
    <property type="entry name" value="GST_N_family"/>
    <property type="match status" value="1"/>
</dbReference>
<dbReference type="OrthoDB" id="9789109at2"/>
<name>A0A078M2B3_9STAP</name>